<reference evidence="1 2" key="1">
    <citation type="journal article" date="2018" name="Nat. Ecol. Evol.">
        <title>Pezizomycetes genomes reveal the molecular basis of ectomycorrhizal truffle lifestyle.</title>
        <authorList>
            <person name="Murat C."/>
            <person name="Payen T."/>
            <person name="Noel B."/>
            <person name="Kuo A."/>
            <person name="Morin E."/>
            <person name="Chen J."/>
            <person name="Kohler A."/>
            <person name="Krizsan K."/>
            <person name="Balestrini R."/>
            <person name="Da Silva C."/>
            <person name="Montanini B."/>
            <person name="Hainaut M."/>
            <person name="Levati E."/>
            <person name="Barry K.W."/>
            <person name="Belfiori B."/>
            <person name="Cichocki N."/>
            <person name="Clum A."/>
            <person name="Dockter R.B."/>
            <person name="Fauchery L."/>
            <person name="Guy J."/>
            <person name="Iotti M."/>
            <person name="Le Tacon F."/>
            <person name="Lindquist E.A."/>
            <person name="Lipzen A."/>
            <person name="Malagnac F."/>
            <person name="Mello A."/>
            <person name="Molinier V."/>
            <person name="Miyauchi S."/>
            <person name="Poulain J."/>
            <person name="Riccioni C."/>
            <person name="Rubini A."/>
            <person name="Sitrit Y."/>
            <person name="Splivallo R."/>
            <person name="Traeger S."/>
            <person name="Wang M."/>
            <person name="Zifcakova L."/>
            <person name="Wipf D."/>
            <person name="Zambonelli A."/>
            <person name="Paolocci F."/>
            <person name="Nowrousian M."/>
            <person name="Ottonello S."/>
            <person name="Baldrian P."/>
            <person name="Spatafora J.W."/>
            <person name="Henrissat B."/>
            <person name="Nagy L.G."/>
            <person name="Aury J.M."/>
            <person name="Wincker P."/>
            <person name="Grigoriev I.V."/>
            <person name="Bonfante P."/>
            <person name="Martin F.M."/>
        </authorList>
    </citation>
    <scope>NUCLEOTIDE SEQUENCE [LARGE SCALE GENOMIC DNA]</scope>
    <source>
        <strain evidence="1 2">ATCC MYA-4762</strain>
    </source>
</reference>
<protein>
    <submittedName>
        <fullName evidence="1">Uncharacterized protein</fullName>
    </submittedName>
</protein>
<keyword evidence="2" id="KW-1185">Reference proteome</keyword>
<dbReference type="EMBL" id="ML121535">
    <property type="protein sequence ID" value="RPB26280.1"/>
    <property type="molecule type" value="Genomic_DNA"/>
</dbReference>
<name>A0A3N4LTY7_9PEZI</name>
<organism evidence="1 2">
    <name type="scientific">Terfezia boudieri ATCC MYA-4762</name>
    <dbReference type="NCBI Taxonomy" id="1051890"/>
    <lineage>
        <taxon>Eukaryota</taxon>
        <taxon>Fungi</taxon>
        <taxon>Dikarya</taxon>
        <taxon>Ascomycota</taxon>
        <taxon>Pezizomycotina</taxon>
        <taxon>Pezizomycetes</taxon>
        <taxon>Pezizales</taxon>
        <taxon>Pezizaceae</taxon>
        <taxon>Terfezia</taxon>
    </lineage>
</organism>
<dbReference type="AlphaFoldDB" id="A0A3N4LTY7"/>
<accession>A0A3N4LTY7</accession>
<evidence type="ECO:0000313" key="1">
    <source>
        <dbReference type="EMBL" id="RPB26280.1"/>
    </source>
</evidence>
<gene>
    <name evidence="1" type="ORF">L211DRAFT_835641</name>
</gene>
<proteinExistence type="predicted"/>
<dbReference type="InParanoid" id="A0A3N4LTY7"/>
<dbReference type="Proteomes" id="UP000267821">
    <property type="component" value="Unassembled WGS sequence"/>
</dbReference>
<evidence type="ECO:0000313" key="2">
    <source>
        <dbReference type="Proteomes" id="UP000267821"/>
    </source>
</evidence>
<sequence length="72" mass="8570">MSIWLWVFRITSFLFLHLGLGRGAWDTITFGYWLPKLSFDSLCLIAICTYRSIRSAFLRVVSVHMCYLNWYL</sequence>